<organism evidence="1 2">
    <name type="scientific">Thermoflexus hugenholtzii JAD2</name>
    <dbReference type="NCBI Taxonomy" id="877466"/>
    <lineage>
        <taxon>Bacteria</taxon>
        <taxon>Bacillati</taxon>
        <taxon>Chloroflexota</taxon>
        <taxon>Thermoflexia</taxon>
        <taxon>Thermoflexales</taxon>
        <taxon>Thermoflexaceae</taxon>
        <taxon>Thermoflexus</taxon>
    </lineage>
</organism>
<evidence type="ECO:0000313" key="2">
    <source>
        <dbReference type="Proteomes" id="UP000197025"/>
    </source>
</evidence>
<dbReference type="InterPro" id="IPR029063">
    <property type="entry name" value="SAM-dependent_MTases_sf"/>
</dbReference>
<reference evidence="2" key="1">
    <citation type="submission" date="2017-06" db="EMBL/GenBank/DDBJ databases">
        <authorList>
            <person name="Varghese N."/>
            <person name="Submissions S."/>
        </authorList>
    </citation>
    <scope>NUCLEOTIDE SEQUENCE [LARGE SCALE GENOMIC DNA]</scope>
    <source>
        <strain evidence="2">JAD2</strain>
    </source>
</reference>
<dbReference type="GO" id="GO:0008168">
    <property type="term" value="F:methyltransferase activity"/>
    <property type="evidence" value="ECO:0007669"/>
    <property type="project" value="UniProtKB-KW"/>
</dbReference>
<keyword evidence="1" id="KW-0489">Methyltransferase</keyword>
<dbReference type="RefSeq" id="WP_088570173.1">
    <property type="nucleotide sequence ID" value="NZ_FYEK01000003.1"/>
</dbReference>
<dbReference type="InterPro" id="IPR006764">
    <property type="entry name" value="SAM_dep_MeTrfase_SAV2177_type"/>
</dbReference>
<sequence>MSHPMGSPVGTDQPNAARVYDYVLGGTHNFEVDRQAAEFMISLVPSTRKWVRMLRAFLQEAVRLLVEEGFDRFLDLGSGLPTQDHIHAVAPHARVIYIDIDPVAVAYSRELLAGNPNVRYLQADMKRPETFLNAPEIRELFGDERRVAIGFNAVSPFFTPEEMRHVMQALYDWAAPGSKMFATFETKAAGKMTPRMAQFLAMFEQMGQPFYFYTLEECQELVRPWRPDHRGFRPLVEWLGLPPDYITEEDREGVDLEFYGVILEK</sequence>
<proteinExistence type="predicted"/>
<evidence type="ECO:0000313" key="1">
    <source>
        <dbReference type="EMBL" id="SNB53124.1"/>
    </source>
</evidence>
<name>A0A212Q1K8_9CHLR</name>
<keyword evidence="1" id="KW-0808">Transferase</keyword>
<dbReference type="InParanoid" id="A0A212Q1K8"/>
<dbReference type="CDD" id="cd02440">
    <property type="entry name" value="AdoMet_MTases"/>
    <property type="match status" value="1"/>
</dbReference>
<protein>
    <submittedName>
        <fullName evidence="1">S-adenosyl methyltransferase</fullName>
    </submittedName>
</protein>
<dbReference type="Gene3D" id="3.40.50.150">
    <property type="entry name" value="Vaccinia Virus protein VP39"/>
    <property type="match status" value="1"/>
</dbReference>
<dbReference type="EMBL" id="FYEK01000003">
    <property type="protein sequence ID" value="SNB53124.1"/>
    <property type="molecule type" value="Genomic_DNA"/>
</dbReference>
<dbReference type="Proteomes" id="UP000197025">
    <property type="component" value="Unassembled WGS sequence"/>
</dbReference>
<dbReference type="PIRSF" id="PIRSF017393">
    <property type="entry name" value="MTase_SAV2177"/>
    <property type="match status" value="1"/>
</dbReference>
<dbReference type="SUPFAM" id="SSF53335">
    <property type="entry name" value="S-adenosyl-L-methionine-dependent methyltransferases"/>
    <property type="match status" value="1"/>
</dbReference>
<dbReference type="Pfam" id="PF04672">
    <property type="entry name" value="Methyltransf_19"/>
    <property type="match status" value="1"/>
</dbReference>
<keyword evidence="2" id="KW-1185">Reference proteome</keyword>
<dbReference type="AlphaFoldDB" id="A0A212Q1K8"/>
<gene>
    <name evidence="1" type="ORF">SAMN02746019_00024110</name>
</gene>
<dbReference type="GO" id="GO:0032259">
    <property type="term" value="P:methylation"/>
    <property type="evidence" value="ECO:0007669"/>
    <property type="project" value="UniProtKB-KW"/>
</dbReference>
<dbReference type="OrthoDB" id="4134439at2"/>
<accession>A0A212Q1K8</accession>